<dbReference type="EMBL" id="CP124543">
    <property type="protein sequence ID" value="WGV27316.1"/>
    <property type="molecule type" value="Genomic_DNA"/>
</dbReference>
<proteinExistence type="predicted"/>
<name>A0AAJ6PB23_9CYAN</name>
<dbReference type="AlphaFoldDB" id="A0AAJ6PB23"/>
<reference evidence="1 2" key="1">
    <citation type="journal article" date="2023" name="Limnol Oceanogr Lett">
        <title>Environmental adaptations by the intertidal Antarctic cyanobacterium Halotia branconii CENA392 as revealed using long-read genome sequencing.</title>
        <authorList>
            <person name="Dextro R.B."/>
            <person name="Delbaje E."/>
            <person name="Freitas P.N.N."/>
            <person name="Geraldes V."/>
            <person name="Pinto E."/>
            <person name="Long P.F."/>
            <person name="Fiore M.F."/>
        </authorList>
    </citation>
    <scope>NUCLEOTIDE SEQUENCE [LARGE SCALE GENOMIC DNA]</scope>
    <source>
        <strain evidence="1 2">CENA392</strain>
    </source>
</reference>
<gene>
    <name evidence="1" type="ORF">QI031_07450</name>
</gene>
<evidence type="ECO:0000313" key="2">
    <source>
        <dbReference type="Proteomes" id="UP001223520"/>
    </source>
</evidence>
<sequence>MSEVETQLPRSRSSEAEVLGIGNRDQVFHGFQSRKKRSQNQITSKLVNRSIVLTEDFPVARCLFPFNID</sequence>
<dbReference type="RefSeq" id="WP_281484554.1">
    <property type="nucleotide sequence ID" value="NZ_CP124543.1"/>
</dbReference>
<keyword evidence="2" id="KW-1185">Reference proteome</keyword>
<evidence type="ECO:0000313" key="1">
    <source>
        <dbReference type="EMBL" id="WGV27316.1"/>
    </source>
</evidence>
<accession>A0AAJ6PB23</accession>
<organism evidence="1 2">
    <name type="scientific">Halotia branconii CENA392</name>
    <dbReference type="NCBI Taxonomy" id="1539056"/>
    <lineage>
        <taxon>Bacteria</taxon>
        <taxon>Bacillati</taxon>
        <taxon>Cyanobacteriota</taxon>
        <taxon>Cyanophyceae</taxon>
        <taxon>Nostocales</taxon>
        <taxon>Nodulariaceae</taxon>
        <taxon>Halotia</taxon>
    </lineage>
</organism>
<protein>
    <submittedName>
        <fullName evidence="1">Uncharacterized protein</fullName>
    </submittedName>
</protein>
<dbReference type="KEGG" id="hbq:QI031_07450"/>
<dbReference type="Proteomes" id="UP001223520">
    <property type="component" value="Chromosome"/>
</dbReference>